<accession>A0A9P9FJM0</accession>
<dbReference type="PROSITE" id="PS50004">
    <property type="entry name" value="C2"/>
    <property type="match status" value="5"/>
</dbReference>
<dbReference type="InterPro" id="IPR017147">
    <property type="entry name" value="Tricalbin"/>
</dbReference>
<dbReference type="InterPro" id="IPR037756">
    <property type="entry name" value="C2D_Tricalbin"/>
</dbReference>
<evidence type="ECO:0000256" key="8">
    <source>
        <dbReference type="ARBA" id="ARBA00023055"/>
    </source>
</evidence>
<dbReference type="InterPro" id="IPR031468">
    <property type="entry name" value="SMP_LBD"/>
</dbReference>
<keyword evidence="2" id="KW-0813">Transport</keyword>
<dbReference type="CDD" id="cd04040">
    <property type="entry name" value="C2D_Tricalbin-like"/>
    <property type="match status" value="1"/>
</dbReference>
<dbReference type="Proteomes" id="UP000717696">
    <property type="component" value="Unassembled WGS sequence"/>
</dbReference>
<evidence type="ECO:0000256" key="5">
    <source>
        <dbReference type="ARBA" id="ARBA00022737"/>
    </source>
</evidence>
<dbReference type="GO" id="GO:0008289">
    <property type="term" value="F:lipid binding"/>
    <property type="evidence" value="ECO:0007669"/>
    <property type="project" value="UniProtKB-KW"/>
</dbReference>
<dbReference type="CDD" id="cd04045">
    <property type="entry name" value="C2C_Tricalbin-like"/>
    <property type="match status" value="1"/>
</dbReference>
<evidence type="ECO:0000256" key="10">
    <source>
        <dbReference type="ARBA" id="ARBA00023136"/>
    </source>
</evidence>
<keyword evidence="7 12" id="KW-1133">Transmembrane helix</keyword>
<feature type="domain" description="C2" evidence="13">
    <location>
        <begin position="1081"/>
        <end position="1199"/>
    </location>
</feature>
<feature type="region of interest" description="Disordered" evidence="11">
    <location>
        <begin position="1313"/>
        <end position="1353"/>
    </location>
</feature>
<feature type="transmembrane region" description="Helical" evidence="12">
    <location>
        <begin position="181"/>
        <end position="207"/>
    </location>
</feature>
<dbReference type="InterPro" id="IPR037761">
    <property type="entry name" value="C2A_Tricalbin"/>
</dbReference>
<proteinExistence type="predicted"/>
<evidence type="ECO:0000259" key="14">
    <source>
        <dbReference type="PROSITE" id="PS51847"/>
    </source>
</evidence>
<keyword evidence="9" id="KW-0446">Lipid-binding</keyword>
<reference evidence="15" key="1">
    <citation type="journal article" date="2021" name="Nat. Commun.">
        <title>Genetic determinants of endophytism in the Arabidopsis root mycobiome.</title>
        <authorList>
            <person name="Mesny F."/>
            <person name="Miyauchi S."/>
            <person name="Thiergart T."/>
            <person name="Pickel B."/>
            <person name="Atanasova L."/>
            <person name="Karlsson M."/>
            <person name="Huettel B."/>
            <person name="Barry K.W."/>
            <person name="Haridas S."/>
            <person name="Chen C."/>
            <person name="Bauer D."/>
            <person name="Andreopoulos W."/>
            <person name="Pangilinan J."/>
            <person name="LaButti K."/>
            <person name="Riley R."/>
            <person name="Lipzen A."/>
            <person name="Clum A."/>
            <person name="Drula E."/>
            <person name="Henrissat B."/>
            <person name="Kohler A."/>
            <person name="Grigoriev I.V."/>
            <person name="Martin F.M."/>
            <person name="Hacquard S."/>
        </authorList>
    </citation>
    <scope>NUCLEOTIDE SEQUENCE</scope>
    <source>
        <strain evidence="15">MPI-CAGE-AT-0021</strain>
    </source>
</reference>
<evidence type="ECO:0000256" key="6">
    <source>
        <dbReference type="ARBA" id="ARBA00022824"/>
    </source>
</evidence>
<feature type="region of interest" description="Disordered" evidence="11">
    <location>
        <begin position="1465"/>
        <end position="1501"/>
    </location>
</feature>
<dbReference type="InterPro" id="IPR037765">
    <property type="entry name" value="C2B_Tricalbin"/>
</dbReference>
<feature type="domain" description="SMP-LTD" evidence="14">
    <location>
        <begin position="234"/>
        <end position="439"/>
    </location>
</feature>
<evidence type="ECO:0000256" key="4">
    <source>
        <dbReference type="ARBA" id="ARBA00022692"/>
    </source>
</evidence>
<dbReference type="Pfam" id="PF00168">
    <property type="entry name" value="C2"/>
    <property type="match status" value="5"/>
</dbReference>
<keyword evidence="5" id="KW-0677">Repeat</keyword>
<dbReference type="SUPFAM" id="SSF49562">
    <property type="entry name" value="C2 domain (Calcium/lipid-binding domain, CaLB)"/>
    <property type="match status" value="5"/>
</dbReference>
<evidence type="ECO:0000256" key="12">
    <source>
        <dbReference type="SAM" id="Phobius"/>
    </source>
</evidence>
<dbReference type="Pfam" id="PF25669">
    <property type="entry name" value="SMP_MUG190-like"/>
    <property type="match status" value="1"/>
</dbReference>
<dbReference type="InterPro" id="IPR052455">
    <property type="entry name" value="Tricalbin_domain"/>
</dbReference>
<dbReference type="InterPro" id="IPR000008">
    <property type="entry name" value="C2_dom"/>
</dbReference>
<dbReference type="PANTHER" id="PTHR46980:SF2">
    <property type="entry name" value="TRICALBIN-1-RELATED"/>
    <property type="match status" value="1"/>
</dbReference>
<dbReference type="CDD" id="cd00030">
    <property type="entry name" value="C2"/>
    <property type="match status" value="1"/>
</dbReference>
<evidence type="ECO:0000259" key="13">
    <source>
        <dbReference type="PROSITE" id="PS50004"/>
    </source>
</evidence>
<feature type="region of interest" description="Disordered" evidence="11">
    <location>
        <begin position="870"/>
        <end position="958"/>
    </location>
</feature>
<gene>
    <name evidence="15" type="ORF">B0J13DRAFT_16728</name>
</gene>
<feature type="compositionally biased region" description="Basic and acidic residues" evidence="11">
    <location>
        <begin position="878"/>
        <end position="892"/>
    </location>
</feature>
<feature type="domain" description="C2" evidence="13">
    <location>
        <begin position="435"/>
        <end position="553"/>
    </location>
</feature>
<comment type="caution">
    <text evidence="15">The sequence shown here is derived from an EMBL/GenBank/DDBJ whole genome shotgun (WGS) entry which is preliminary data.</text>
</comment>
<keyword evidence="8" id="KW-0445">Lipid transport</keyword>
<evidence type="ECO:0000256" key="1">
    <source>
        <dbReference type="ARBA" id="ARBA00004586"/>
    </source>
</evidence>
<comment type="subcellular location">
    <subcellularLocation>
        <location evidence="1">Endoplasmic reticulum membrane</location>
    </subcellularLocation>
</comment>
<dbReference type="GO" id="GO:0061817">
    <property type="term" value="P:endoplasmic reticulum-plasma membrane tethering"/>
    <property type="evidence" value="ECO:0007669"/>
    <property type="project" value="InterPro"/>
</dbReference>
<dbReference type="InterPro" id="IPR037762">
    <property type="entry name" value="C2C_Tricalbin"/>
</dbReference>
<name>A0A9P9FJM0_9HYPO</name>
<dbReference type="Pfam" id="PF24920">
    <property type="entry name" value="C2_TCB1"/>
    <property type="match status" value="1"/>
</dbReference>
<sequence>MSTAKEASELKQQGAIDAAGDPNSTVTADDAQKEIVEAAKNAGVPAFTFDPDASPEQKRAQARAAIPPELQKSRRPKGAAIITDVDDGTGPVEDLPEPSKDGVLDVARDEDGKPLADGEDPGGEEAPYSRTGWAPKLGWPTDDALEQESLLDHATWVEGQLPDGLYGDWYHNTGVIIFACIASWLVAVFGGGLAWVLLVMAICSTYYRTSLRRVRRNFRDDITREMSLKKLETDNESLEWINSFLVKFWPIYQPVLAQTIINSVDQVLSSATPAFLDSLKLKTFTLGTKPPRMEHVKTYPKTEDDIVMMDWKFSFTPNDTADMTARQVKNKINPKIVLEIRIGKAMISKGLDVIVEDMAFSGIMRLKIKLQIPFPHIDRVEMCFLERPTIDYVCKPLGGDSFGFDINFIPGLESFILEQIHGNLAPMMYAPKVFPIEVAKMLAGSPVDQAVGVIAVTLHGAQGLKNSDNFGGTVDPYVSLSLNRRQELARTKTIHDNANPRWNETHYIIITSFNDSLDMQIFDHNDFRKSKELGVATFQLESIEDLNVYENERIEVINDGKARGIISCDLRFFPVLAPTVNEEGKEEPAPESNQGILRFTVEQAKDLDGTKSLVGLLNPYAAMFLNGKEIHQTKKLKRTNNPIWDNGSKEILITDRKKAKLGLTIKDDRDLTGDQVLGKYQIRLDEMLECMEQGKEWYNLAGAHTGRVKMMAHWKPVAISGVASTGGYVTPIGVMRFHFKKASDLRNFEAFGKSDPYTRVLLSGIEKARTVTFRNDLNPEWDEVLYVPIHSPRDRLTLEVMDTEKVGKDRSLGSIETFAGDYVQQNENGEYLVNDAKKIREDGLRLHGKGIAKGVLTYSVSFYPCLNVADPEEEEEEQKQKEEERQQEEAAEKSSSTSSSLSSSDEAAPAEPRSADAGKFNASLDKAKDLEPVTPTTVERPSTDRPSTDGRSGPPKIRLSPQELLKYETGLLIFRLMEAEMPESGTLLEVFVDDMAYPSYVSSTARTRSHKFEEIGDCLIRELDVSRLTIKCRKKGDDGDDILAQLTGNTLETLKQCLNNPTTLKLKGEDGRPASVKVSLKYIPVQMQLDPSESMNNMGNLRVDILDGVDLPAADRNGKSDPYCKFELNGQEIFKTKVQKKTLNPSWNEFFEVPVPSRTGAEFRVTVYDYDFADKPDLLGGADINLESLDPFRPSETKYILDGKSGSVRIRLLFRPDYVTRARQGTSTFGGTFSSAPGRIVTGVAGAPLKGGVAVAGVVGHGVGKGASFVRRGLFRKKDTNDIAEEDGEFVEPPPAAASNGGLRRAPVITTEDTDFPLNRPSTSNGHGNGNGFGHTRSKSIGQSSIHSTLPGGAPGGTAHFTVVGATGFPAASDLYIIITQISPKEKSVGKTKHYKSGTGQWSFDETFKFHCSPDAQFKVEAKGEHLFGSDDELGEHVYFVDETGSGSSKDLAVGSGTVTIKSNFQHAEPALTPDSPKAHLRRSFLSKREGRSSRETTPNP</sequence>
<evidence type="ECO:0000256" key="3">
    <source>
        <dbReference type="ARBA" id="ARBA00022553"/>
    </source>
</evidence>
<evidence type="ECO:0000313" key="15">
    <source>
        <dbReference type="EMBL" id="KAH7162689.1"/>
    </source>
</evidence>
<evidence type="ECO:0000256" key="2">
    <source>
        <dbReference type="ARBA" id="ARBA00022448"/>
    </source>
</evidence>
<dbReference type="InterPro" id="IPR056910">
    <property type="entry name" value="TCB1-3_C2"/>
</dbReference>
<evidence type="ECO:0000256" key="7">
    <source>
        <dbReference type="ARBA" id="ARBA00022989"/>
    </source>
</evidence>
<keyword evidence="16" id="KW-1185">Reference proteome</keyword>
<dbReference type="PANTHER" id="PTHR46980">
    <property type="entry name" value="TRICALBIN-1-RELATED"/>
    <property type="match status" value="1"/>
</dbReference>
<feature type="domain" description="C2" evidence="13">
    <location>
        <begin position="574"/>
        <end position="698"/>
    </location>
</feature>
<evidence type="ECO:0000256" key="11">
    <source>
        <dbReference type="SAM" id="MobiDB-lite"/>
    </source>
</evidence>
<dbReference type="CDD" id="cd04052">
    <property type="entry name" value="C2B_Tricalbin-like"/>
    <property type="match status" value="1"/>
</dbReference>
<dbReference type="CDD" id="cd21678">
    <property type="entry name" value="SMP_TCB"/>
    <property type="match status" value="1"/>
</dbReference>
<evidence type="ECO:0000313" key="16">
    <source>
        <dbReference type="Proteomes" id="UP000717696"/>
    </source>
</evidence>
<dbReference type="EMBL" id="JAGMUU010000001">
    <property type="protein sequence ID" value="KAH7162689.1"/>
    <property type="molecule type" value="Genomic_DNA"/>
</dbReference>
<feature type="region of interest" description="Disordered" evidence="11">
    <location>
        <begin position="1"/>
        <end position="137"/>
    </location>
</feature>
<feature type="compositionally biased region" description="Low complexity" evidence="11">
    <location>
        <begin position="893"/>
        <end position="917"/>
    </location>
</feature>
<evidence type="ECO:0000256" key="9">
    <source>
        <dbReference type="ARBA" id="ARBA00023121"/>
    </source>
</evidence>
<dbReference type="PIRSF" id="PIRSF037232">
    <property type="entry name" value="Tricalbin"/>
    <property type="match status" value="1"/>
</dbReference>
<keyword evidence="3" id="KW-0597">Phosphoprotein</keyword>
<dbReference type="CDD" id="cd04044">
    <property type="entry name" value="C2A_Tricalbin-like"/>
    <property type="match status" value="1"/>
</dbReference>
<feature type="compositionally biased region" description="Polar residues" evidence="11">
    <location>
        <begin position="1339"/>
        <end position="1348"/>
    </location>
</feature>
<keyword evidence="6" id="KW-0256">Endoplasmic reticulum</keyword>
<dbReference type="InterPro" id="IPR035892">
    <property type="entry name" value="C2_domain_sf"/>
</dbReference>
<feature type="domain" description="C2" evidence="13">
    <location>
        <begin position="1340"/>
        <end position="1454"/>
    </location>
</feature>
<dbReference type="GO" id="GO:0005789">
    <property type="term" value="C:endoplasmic reticulum membrane"/>
    <property type="evidence" value="ECO:0007669"/>
    <property type="project" value="UniProtKB-SubCell"/>
</dbReference>
<protein>
    <submittedName>
        <fullName evidence="15">C2 domain-containing protein</fullName>
    </submittedName>
</protein>
<dbReference type="GO" id="GO:0006869">
    <property type="term" value="P:lipid transport"/>
    <property type="evidence" value="ECO:0007669"/>
    <property type="project" value="UniProtKB-KW"/>
</dbReference>
<dbReference type="Gene3D" id="2.60.40.150">
    <property type="entry name" value="C2 domain"/>
    <property type="match status" value="5"/>
</dbReference>
<feature type="compositionally biased region" description="Basic and acidic residues" evidence="11">
    <location>
        <begin position="97"/>
        <end position="116"/>
    </location>
</feature>
<keyword evidence="10 12" id="KW-0472">Membrane</keyword>
<dbReference type="GO" id="GO:0071944">
    <property type="term" value="C:cell periphery"/>
    <property type="evidence" value="ECO:0007669"/>
    <property type="project" value="UniProtKB-ARBA"/>
</dbReference>
<dbReference type="PROSITE" id="PS51847">
    <property type="entry name" value="SMP"/>
    <property type="match status" value="1"/>
</dbReference>
<dbReference type="PRINTS" id="PR00360">
    <property type="entry name" value="C2DOMAIN"/>
</dbReference>
<dbReference type="SMART" id="SM00239">
    <property type="entry name" value="C2"/>
    <property type="match status" value="5"/>
</dbReference>
<dbReference type="OrthoDB" id="1029639at2759"/>
<feature type="domain" description="C2" evidence="13">
    <location>
        <begin position="716"/>
        <end position="832"/>
    </location>
</feature>
<keyword evidence="4 12" id="KW-0812">Transmembrane</keyword>
<organism evidence="15 16">
    <name type="scientific">Dactylonectria estremocensis</name>
    <dbReference type="NCBI Taxonomy" id="1079267"/>
    <lineage>
        <taxon>Eukaryota</taxon>
        <taxon>Fungi</taxon>
        <taxon>Dikarya</taxon>
        <taxon>Ascomycota</taxon>
        <taxon>Pezizomycotina</taxon>
        <taxon>Sordariomycetes</taxon>
        <taxon>Hypocreomycetidae</taxon>
        <taxon>Hypocreales</taxon>
        <taxon>Nectriaceae</taxon>
        <taxon>Dactylonectria</taxon>
    </lineage>
</organism>